<proteinExistence type="predicted"/>
<reference evidence="1 2" key="1">
    <citation type="submission" date="2016-03" db="EMBL/GenBank/DDBJ databases">
        <title>Characterisation of pf16 and phiPMW: Two novel phages infecting Pseudomonas putida PpG1.</title>
        <authorList>
            <person name="Magill D.J."/>
            <person name="Krylov V.N."/>
            <person name="Shaburova O.V."/>
            <person name="Allen C.C.R."/>
            <person name="McGrath J.W."/>
            <person name="Quinn J.P."/>
            <person name="Kulakov L.A."/>
        </authorList>
    </citation>
    <scope>NUCLEOTIDE SEQUENCE [LARGE SCALE GENOMIC DNA]</scope>
</reference>
<sequence length="72" mass="7739">MKTQTFVRNNITVTFPAGYKDVNAYLATLKVNLKLAQGPAFAGSKDKAKQAKGQQLITTITAQIAEVEKALA</sequence>
<accession>A0A1S5R3T7</accession>
<gene>
    <name evidence="1" type="ORF">pf16_50</name>
</gene>
<name>A0A1S5R3T7_9CAUD</name>
<dbReference type="EMBL" id="KU873925">
    <property type="protein sequence ID" value="AND74973.1"/>
    <property type="molecule type" value="Genomic_DNA"/>
</dbReference>
<organism evidence="1 2">
    <name type="scientific">Pseudomonas phage pf16</name>
    <dbReference type="NCBI Taxonomy" id="1815630"/>
    <lineage>
        <taxon>Viruses</taxon>
        <taxon>Duplodnaviria</taxon>
        <taxon>Heunggongvirae</taxon>
        <taxon>Uroviricota</taxon>
        <taxon>Caudoviricetes</taxon>
        <taxon>Chakrabartyvirus</taxon>
        <taxon>Chakrabartyvirus pf16</taxon>
    </lineage>
</organism>
<evidence type="ECO:0000313" key="2">
    <source>
        <dbReference type="Proteomes" id="UP000225821"/>
    </source>
</evidence>
<dbReference type="Proteomes" id="UP000225821">
    <property type="component" value="Segment"/>
</dbReference>
<keyword evidence="2" id="KW-1185">Reference proteome</keyword>
<evidence type="ECO:0000313" key="1">
    <source>
        <dbReference type="EMBL" id="AND74973.1"/>
    </source>
</evidence>
<protein>
    <submittedName>
        <fullName evidence="1">Uncharacterized protein</fullName>
    </submittedName>
</protein>